<evidence type="ECO:0000313" key="3">
    <source>
        <dbReference type="Proteomes" id="UP000186817"/>
    </source>
</evidence>
<accession>A0A1Q9BWQ9</accession>
<organism evidence="2 3">
    <name type="scientific">Symbiodinium microadriaticum</name>
    <name type="common">Dinoflagellate</name>
    <name type="synonym">Zooxanthella microadriatica</name>
    <dbReference type="NCBI Taxonomy" id="2951"/>
    <lineage>
        <taxon>Eukaryota</taxon>
        <taxon>Sar</taxon>
        <taxon>Alveolata</taxon>
        <taxon>Dinophyceae</taxon>
        <taxon>Suessiales</taxon>
        <taxon>Symbiodiniaceae</taxon>
        <taxon>Symbiodinium</taxon>
    </lineage>
</organism>
<feature type="region of interest" description="Disordered" evidence="1">
    <location>
        <begin position="14"/>
        <end position="75"/>
    </location>
</feature>
<protein>
    <submittedName>
        <fullName evidence="2">Uncharacterized protein</fullName>
    </submittedName>
</protein>
<dbReference type="OrthoDB" id="10555067at2759"/>
<feature type="non-terminal residue" evidence="2">
    <location>
        <position position="122"/>
    </location>
</feature>
<evidence type="ECO:0000313" key="2">
    <source>
        <dbReference type="EMBL" id="OLP75138.1"/>
    </source>
</evidence>
<dbReference type="EMBL" id="LSRX01002759">
    <property type="protein sequence ID" value="OLP75138.1"/>
    <property type="molecule type" value="Genomic_DNA"/>
</dbReference>
<sequence>MSAYALASYAQAPQRLRPSRIRRSSQGLGELFKEEEDGVRKRAVPEAQKAAVPAPAPAKEAPVSAKENTPPPAAPERFALRARATLQGASVLRSLEGVEARNLRQKQTADSMDSDRILSPPE</sequence>
<dbReference type="AlphaFoldDB" id="A0A1Q9BWQ9"/>
<proteinExistence type="predicted"/>
<dbReference type="Proteomes" id="UP000186817">
    <property type="component" value="Unassembled WGS sequence"/>
</dbReference>
<keyword evidence="3" id="KW-1185">Reference proteome</keyword>
<feature type="region of interest" description="Disordered" evidence="1">
    <location>
        <begin position="102"/>
        <end position="122"/>
    </location>
</feature>
<gene>
    <name evidence="2" type="ORF">AK812_SmicGene45114</name>
</gene>
<feature type="compositionally biased region" description="Low complexity" evidence="1">
    <location>
        <begin position="45"/>
        <end position="67"/>
    </location>
</feature>
<comment type="caution">
    <text evidence="2">The sequence shown here is derived from an EMBL/GenBank/DDBJ whole genome shotgun (WGS) entry which is preliminary data.</text>
</comment>
<reference evidence="2 3" key="1">
    <citation type="submission" date="2016-02" db="EMBL/GenBank/DDBJ databases">
        <title>Genome analysis of coral dinoflagellate symbionts highlights evolutionary adaptations to a symbiotic lifestyle.</title>
        <authorList>
            <person name="Aranda M."/>
            <person name="Li Y."/>
            <person name="Liew Y.J."/>
            <person name="Baumgarten S."/>
            <person name="Simakov O."/>
            <person name="Wilson M."/>
            <person name="Piel J."/>
            <person name="Ashoor H."/>
            <person name="Bougouffa S."/>
            <person name="Bajic V.B."/>
            <person name="Ryu T."/>
            <person name="Ravasi T."/>
            <person name="Bayer T."/>
            <person name="Micklem G."/>
            <person name="Kim H."/>
            <person name="Bhak J."/>
            <person name="Lajeunesse T.C."/>
            <person name="Voolstra C.R."/>
        </authorList>
    </citation>
    <scope>NUCLEOTIDE SEQUENCE [LARGE SCALE GENOMIC DNA]</scope>
    <source>
        <strain evidence="2 3">CCMP2467</strain>
    </source>
</reference>
<name>A0A1Q9BWQ9_SYMMI</name>
<evidence type="ECO:0000256" key="1">
    <source>
        <dbReference type="SAM" id="MobiDB-lite"/>
    </source>
</evidence>